<dbReference type="PANTHER" id="PTHR30290:SF38">
    <property type="entry name" value="D,D-DIPEPTIDE-BINDING PERIPLASMIC PROTEIN DDPA-RELATED"/>
    <property type="match status" value="1"/>
</dbReference>
<accession>A0A848EAP6</accession>
<evidence type="ECO:0000256" key="2">
    <source>
        <dbReference type="ARBA" id="ARBA00005695"/>
    </source>
</evidence>
<dbReference type="Proteomes" id="UP000548582">
    <property type="component" value="Unassembled WGS sequence"/>
</dbReference>
<comment type="subcellular location">
    <subcellularLocation>
        <location evidence="1">Periplasm</location>
    </subcellularLocation>
</comment>
<dbReference type="GO" id="GO:0030288">
    <property type="term" value="C:outer membrane-bounded periplasmic space"/>
    <property type="evidence" value="ECO:0007669"/>
    <property type="project" value="UniProtKB-ARBA"/>
</dbReference>
<keyword evidence="7" id="KW-1185">Reference proteome</keyword>
<protein>
    <submittedName>
        <fullName evidence="6">ABC transporter substrate-binding protein</fullName>
    </submittedName>
</protein>
<dbReference type="RefSeq" id="WP_170052832.1">
    <property type="nucleotide sequence ID" value="NZ_JABBKX010000001.1"/>
</dbReference>
<gene>
    <name evidence="6" type="ORF">GWK16_05210</name>
</gene>
<comment type="similarity">
    <text evidence="2">Belongs to the bacterial solute-binding protein 5 family.</text>
</comment>
<dbReference type="Gene3D" id="3.10.105.10">
    <property type="entry name" value="Dipeptide-binding Protein, Domain 3"/>
    <property type="match status" value="1"/>
</dbReference>
<dbReference type="GO" id="GO:0043190">
    <property type="term" value="C:ATP-binding cassette (ABC) transporter complex"/>
    <property type="evidence" value="ECO:0007669"/>
    <property type="project" value="InterPro"/>
</dbReference>
<evidence type="ECO:0000313" key="6">
    <source>
        <dbReference type="EMBL" id="NMJ40627.1"/>
    </source>
</evidence>
<dbReference type="AlphaFoldDB" id="A0A848EAP6"/>
<dbReference type="InterPro" id="IPR030678">
    <property type="entry name" value="Peptide/Ni-bd"/>
</dbReference>
<dbReference type="EMBL" id="JABBKX010000001">
    <property type="protein sequence ID" value="NMJ40627.1"/>
    <property type="molecule type" value="Genomic_DNA"/>
</dbReference>
<evidence type="ECO:0000259" key="5">
    <source>
        <dbReference type="Pfam" id="PF00496"/>
    </source>
</evidence>
<feature type="domain" description="Solute-binding protein family 5" evidence="5">
    <location>
        <begin position="70"/>
        <end position="425"/>
    </location>
</feature>
<dbReference type="InterPro" id="IPR039424">
    <property type="entry name" value="SBP_5"/>
</dbReference>
<evidence type="ECO:0000256" key="3">
    <source>
        <dbReference type="ARBA" id="ARBA00022729"/>
    </source>
</evidence>
<keyword evidence="3 4" id="KW-0732">Signal</keyword>
<dbReference type="CDD" id="cd08502">
    <property type="entry name" value="PBP2_NikA_DppA_OppA_like_16"/>
    <property type="match status" value="1"/>
</dbReference>
<evidence type="ECO:0000313" key="7">
    <source>
        <dbReference type="Proteomes" id="UP000548582"/>
    </source>
</evidence>
<dbReference type="GO" id="GO:1904680">
    <property type="term" value="F:peptide transmembrane transporter activity"/>
    <property type="evidence" value="ECO:0007669"/>
    <property type="project" value="TreeGrafter"/>
</dbReference>
<organism evidence="6 7">
    <name type="scientific">Neoroseomonas marina</name>
    <dbReference type="NCBI Taxonomy" id="1232220"/>
    <lineage>
        <taxon>Bacteria</taxon>
        <taxon>Pseudomonadati</taxon>
        <taxon>Pseudomonadota</taxon>
        <taxon>Alphaproteobacteria</taxon>
        <taxon>Acetobacterales</taxon>
        <taxon>Acetobacteraceae</taxon>
        <taxon>Neoroseomonas</taxon>
    </lineage>
</organism>
<dbReference type="PIRSF" id="PIRSF002741">
    <property type="entry name" value="MppA"/>
    <property type="match status" value="1"/>
</dbReference>
<dbReference type="Pfam" id="PF00496">
    <property type="entry name" value="SBP_bac_5"/>
    <property type="match status" value="1"/>
</dbReference>
<feature type="chain" id="PRO_5032786267" evidence="4">
    <location>
        <begin position="25"/>
        <end position="526"/>
    </location>
</feature>
<name>A0A848EAP6_9PROT</name>
<dbReference type="SUPFAM" id="SSF53850">
    <property type="entry name" value="Periplasmic binding protein-like II"/>
    <property type="match status" value="1"/>
</dbReference>
<feature type="signal peptide" evidence="4">
    <location>
        <begin position="1"/>
        <end position="24"/>
    </location>
</feature>
<reference evidence="6 7" key="1">
    <citation type="submission" date="2020-03" db="EMBL/GenBank/DDBJ databases">
        <authorList>
            <person name="Sun Q."/>
        </authorList>
    </citation>
    <scope>NUCLEOTIDE SEQUENCE [LARGE SCALE GENOMIC DNA]</scope>
    <source>
        <strain evidence="6 7">JC162</strain>
    </source>
</reference>
<comment type="caution">
    <text evidence="6">The sequence shown here is derived from an EMBL/GenBank/DDBJ whole genome shotgun (WGS) entry which is preliminary data.</text>
</comment>
<dbReference type="GO" id="GO:0015833">
    <property type="term" value="P:peptide transport"/>
    <property type="evidence" value="ECO:0007669"/>
    <property type="project" value="TreeGrafter"/>
</dbReference>
<sequence length="526" mass="57829">MRRRDLLLAAAALPAAPRLGSAQAASRVLRFVPQADLASTDPVLSTPTVTRNHAFLCYDTLYGLDHAYRPQPQMLEGHHVEQEGRQWRLVLRPGLKFHDGEPVRARDVVASIRRWAARDGFGRTLMESTDELSAQGDREIRFRLKRPFPMLPDALGKIQPPVLVIMPERLASLDPAHPVPEVIGSGPFRFVAAEQVSGSRVVYEKFDGYVPREDGPMGFTSGPKRVHLDRVEWLIMPDAATVGAALRAGEVDWWEQPHPDLLPMLRGLRNVAVELKDRSGSVPVLRFNSIQPPFDNPAIRRAVLAAIDRADVMRAVAGTDRSTWNDRMGIFTPESALASDAGLDRFDGPRDLDAAKSAITAAGYGGEPVVVLSASDVPLISLSTEVVADVMSKIGLKVDLQVSDWGTVVQRRGNRRPVGQGGWSAFGVRFDGVTLLNPAVALITRGNGNNAWFGWPDLPRLEELYQAWLAAPDLAAQQAICRDIQMQMWQDAPAIPLGQVMLPFAFSRRLGGILDGFPKFYNVTKS</sequence>
<dbReference type="Gene3D" id="3.40.190.10">
    <property type="entry name" value="Periplasmic binding protein-like II"/>
    <property type="match status" value="1"/>
</dbReference>
<proteinExistence type="inferred from homology"/>
<evidence type="ECO:0000256" key="4">
    <source>
        <dbReference type="SAM" id="SignalP"/>
    </source>
</evidence>
<dbReference type="InterPro" id="IPR000914">
    <property type="entry name" value="SBP_5_dom"/>
</dbReference>
<dbReference type="PANTHER" id="PTHR30290">
    <property type="entry name" value="PERIPLASMIC BINDING COMPONENT OF ABC TRANSPORTER"/>
    <property type="match status" value="1"/>
</dbReference>
<evidence type="ECO:0000256" key="1">
    <source>
        <dbReference type="ARBA" id="ARBA00004418"/>
    </source>
</evidence>